<organism evidence="1">
    <name type="scientific">Iconisemion striatum</name>
    <dbReference type="NCBI Taxonomy" id="60296"/>
    <lineage>
        <taxon>Eukaryota</taxon>
        <taxon>Metazoa</taxon>
        <taxon>Chordata</taxon>
        <taxon>Craniata</taxon>
        <taxon>Vertebrata</taxon>
        <taxon>Euteleostomi</taxon>
        <taxon>Actinopterygii</taxon>
        <taxon>Neopterygii</taxon>
        <taxon>Teleostei</taxon>
        <taxon>Neoteleostei</taxon>
        <taxon>Acanthomorphata</taxon>
        <taxon>Ovalentaria</taxon>
        <taxon>Atherinomorphae</taxon>
        <taxon>Cyprinodontiformes</taxon>
        <taxon>Nothobranchiidae</taxon>
        <taxon>Iconisemion</taxon>
    </lineage>
</organism>
<dbReference type="EMBL" id="HADW01007073">
    <property type="protein sequence ID" value="SBP08473.1"/>
    <property type="molecule type" value="Transcribed_RNA"/>
</dbReference>
<gene>
    <name evidence="1" type="primary">PPAPDC3</name>
</gene>
<protein>
    <submittedName>
        <fullName evidence="1">Phosphatidic acid phosphatase type 2 domain containing 3</fullName>
    </submittedName>
</protein>
<accession>A0A1A7WRV8</accession>
<proteinExistence type="predicted"/>
<evidence type="ECO:0000313" key="1">
    <source>
        <dbReference type="EMBL" id="SBP08473.1"/>
    </source>
</evidence>
<sequence length="47" mass="5189">VNTTCRTWAVVLLSASCTSVWWSRFGWTQPRVRPSSPSGLCAGLLCF</sequence>
<reference evidence="1" key="1">
    <citation type="submission" date="2016-05" db="EMBL/GenBank/DDBJ databases">
        <authorList>
            <person name="Lavstsen T."/>
            <person name="Jespersen J.S."/>
        </authorList>
    </citation>
    <scope>NUCLEOTIDE SEQUENCE</scope>
    <source>
        <tissue evidence="1">Brain</tissue>
    </source>
</reference>
<feature type="non-terminal residue" evidence="1">
    <location>
        <position position="1"/>
    </location>
</feature>
<dbReference type="AlphaFoldDB" id="A0A1A7WRV8"/>
<reference evidence="1" key="2">
    <citation type="submission" date="2016-06" db="EMBL/GenBank/DDBJ databases">
        <title>The genome of a short-lived fish provides insights into sex chromosome evolution and the genetic control of aging.</title>
        <authorList>
            <person name="Reichwald K."/>
            <person name="Felder M."/>
            <person name="Petzold A."/>
            <person name="Koch P."/>
            <person name="Groth M."/>
            <person name="Platzer M."/>
        </authorList>
    </citation>
    <scope>NUCLEOTIDE SEQUENCE</scope>
    <source>
        <tissue evidence="1">Brain</tissue>
    </source>
</reference>
<name>A0A1A7WRV8_9TELE</name>
<feature type="non-terminal residue" evidence="1">
    <location>
        <position position="47"/>
    </location>
</feature>